<evidence type="ECO:0000313" key="1">
    <source>
        <dbReference type="EMBL" id="KAK3778135.1"/>
    </source>
</evidence>
<protein>
    <submittedName>
        <fullName evidence="1">Uncharacterized protein</fullName>
    </submittedName>
</protein>
<dbReference type="EMBL" id="JAWDGP010003009">
    <property type="protein sequence ID" value="KAK3778135.1"/>
    <property type="molecule type" value="Genomic_DNA"/>
</dbReference>
<keyword evidence="2" id="KW-1185">Reference proteome</keyword>
<proteinExistence type="predicted"/>
<reference evidence="1" key="1">
    <citation type="journal article" date="2023" name="G3 (Bethesda)">
        <title>A reference genome for the long-term kleptoplast-retaining sea slug Elysia crispata morphotype clarki.</title>
        <authorList>
            <person name="Eastman K.E."/>
            <person name="Pendleton A.L."/>
            <person name="Shaikh M.A."/>
            <person name="Suttiyut T."/>
            <person name="Ogas R."/>
            <person name="Tomko P."/>
            <person name="Gavelis G."/>
            <person name="Widhalm J.R."/>
            <person name="Wisecaver J.H."/>
        </authorList>
    </citation>
    <scope>NUCLEOTIDE SEQUENCE</scope>
    <source>
        <strain evidence="1">ECLA1</strain>
    </source>
</reference>
<organism evidence="1 2">
    <name type="scientific">Elysia crispata</name>
    <name type="common">lettuce slug</name>
    <dbReference type="NCBI Taxonomy" id="231223"/>
    <lineage>
        <taxon>Eukaryota</taxon>
        <taxon>Metazoa</taxon>
        <taxon>Spiralia</taxon>
        <taxon>Lophotrochozoa</taxon>
        <taxon>Mollusca</taxon>
        <taxon>Gastropoda</taxon>
        <taxon>Heterobranchia</taxon>
        <taxon>Euthyneura</taxon>
        <taxon>Panpulmonata</taxon>
        <taxon>Sacoglossa</taxon>
        <taxon>Placobranchoidea</taxon>
        <taxon>Plakobranchidae</taxon>
        <taxon>Elysia</taxon>
    </lineage>
</organism>
<dbReference type="AlphaFoldDB" id="A0AAE0ZZ44"/>
<name>A0AAE0ZZ44_9GAST</name>
<gene>
    <name evidence="1" type="ORF">RRG08_052282</name>
</gene>
<sequence>MQHSAQGSDIDGTYERVLLRSTLSFINLARVAEIKANCQRARIFRRNPHEYLLSPAQLLSSPNTRTKWRLSSVEPRLCDRLLSLNSSDLPLQTVLLWHSFSSDGSDPASAVQGVQTTGSRDSHLDLGFRAHRTRGNGKGCRMFI</sequence>
<comment type="caution">
    <text evidence="1">The sequence shown here is derived from an EMBL/GenBank/DDBJ whole genome shotgun (WGS) entry which is preliminary data.</text>
</comment>
<dbReference type="Proteomes" id="UP001283361">
    <property type="component" value="Unassembled WGS sequence"/>
</dbReference>
<accession>A0AAE0ZZ44</accession>
<evidence type="ECO:0000313" key="2">
    <source>
        <dbReference type="Proteomes" id="UP001283361"/>
    </source>
</evidence>